<proteinExistence type="predicted"/>
<reference evidence="1" key="1">
    <citation type="submission" date="2018-06" db="EMBL/GenBank/DDBJ databases">
        <authorList>
            <person name="Zhirakovskaya E."/>
        </authorList>
    </citation>
    <scope>NUCLEOTIDE SEQUENCE</scope>
</reference>
<protein>
    <submittedName>
        <fullName evidence="1">Uncharacterized protein</fullName>
    </submittedName>
</protein>
<dbReference type="AlphaFoldDB" id="A0A3B1DRZ5"/>
<sequence length="66" mass="7091">MSKETDRVFSLILVPASGRDSEEIITPHHPGETKVIIKSVQTLCLSPLPRVDSFLVGSLECDGAVA</sequence>
<organism evidence="1">
    <name type="scientific">hydrothermal vent metagenome</name>
    <dbReference type="NCBI Taxonomy" id="652676"/>
    <lineage>
        <taxon>unclassified sequences</taxon>
        <taxon>metagenomes</taxon>
        <taxon>ecological metagenomes</taxon>
    </lineage>
</organism>
<accession>A0A3B1DRZ5</accession>
<evidence type="ECO:0000313" key="1">
    <source>
        <dbReference type="EMBL" id="VAX34565.1"/>
    </source>
</evidence>
<name>A0A3B1DRZ5_9ZZZZ</name>
<gene>
    <name evidence="1" type="ORF">MNBD_NITROSPIRAE03-253</name>
</gene>
<dbReference type="EMBL" id="UOGI01000350">
    <property type="protein sequence ID" value="VAX34565.1"/>
    <property type="molecule type" value="Genomic_DNA"/>
</dbReference>